<comment type="caution">
    <text evidence="9">The sequence shown here is derived from an EMBL/GenBank/DDBJ whole genome shotgun (WGS) entry which is preliminary data.</text>
</comment>
<evidence type="ECO:0000256" key="3">
    <source>
        <dbReference type="PROSITE-ProRule" id="PRU00409"/>
    </source>
</evidence>
<dbReference type="InterPro" id="IPR001792">
    <property type="entry name" value="Acylphosphatase-like_dom"/>
</dbReference>
<feature type="domain" description="Acylphosphatase-like" evidence="8">
    <location>
        <begin position="386"/>
        <end position="473"/>
    </location>
</feature>
<evidence type="ECO:0000256" key="6">
    <source>
        <dbReference type="SAM" id="Coils"/>
    </source>
</evidence>
<feature type="domain" description="ATP-grasp" evidence="7">
    <location>
        <begin position="91"/>
        <end position="343"/>
    </location>
</feature>
<dbReference type="EMBL" id="JAGGKX010000027">
    <property type="protein sequence ID" value="MBP1971475.1"/>
    <property type="molecule type" value="Genomic_DNA"/>
</dbReference>
<dbReference type="SUPFAM" id="SSF54975">
    <property type="entry name" value="Acylphosphatase/BLUF domain-like"/>
    <property type="match status" value="1"/>
</dbReference>
<dbReference type="Proteomes" id="UP001519345">
    <property type="component" value="Unassembled WGS sequence"/>
</dbReference>
<evidence type="ECO:0000259" key="7">
    <source>
        <dbReference type="PROSITE" id="PS50975"/>
    </source>
</evidence>
<dbReference type="InterPro" id="IPR004218">
    <property type="entry name" value="GSHS_ATP-bd"/>
</dbReference>
<evidence type="ECO:0000313" key="10">
    <source>
        <dbReference type="Proteomes" id="UP001519345"/>
    </source>
</evidence>
<organism evidence="9 10">
    <name type="scientific">Virgibacillus natechei</name>
    <dbReference type="NCBI Taxonomy" id="1216297"/>
    <lineage>
        <taxon>Bacteria</taxon>
        <taxon>Bacillati</taxon>
        <taxon>Bacillota</taxon>
        <taxon>Bacilli</taxon>
        <taxon>Bacillales</taxon>
        <taxon>Bacillaceae</taxon>
        <taxon>Virgibacillus</taxon>
    </lineage>
</organism>
<evidence type="ECO:0000256" key="4">
    <source>
        <dbReference type="PROSITE-ProRule" id="PRU00520"/>
    </source>
</evidence>
<evidence type="ECO:0000259" key="8">
    <source>
        <dbReference type="PROSITE" id="PS51160"/>
    </source>
</evidence>
<dbReference type="PROSITE" id="PS50975">
    <property type="entry name" value="ATP_GRASP"/>
    <property type="match status" value="1"/>
</dbReference>
<dbReference type="Gene3D" id="3.30.70.100">
    <property type="match status" value="1"/>
</dbReference>
<dbReference type="InterPro" id="IPR036046">
    <property type="entry name" value="Acylphosphatase-like_dom_sf"/>
</dbReference>
<dbReference type="RefSeq" id="WP_209464519.1">
    <property type="nucleotide sequence ID" value="NZ_CP110224.1"/>
</dbReference>
<proteinExistence type="inferred from homology"/>
<dbReference type="InterPro" id="IPR011761">
    <property type="entry name" value="ATP-grasp"/>
</dbReference>
<dbReference type="SUPFAM" id="SSF56059">
    <property type="entry name" value="Glutathione synthetase ATP-binding domain-like"/>
    <property type="match status" value="1"/>
</dbReference>
<dbReference type="Pfam" id="PF02955">
    <property type="entry name" value="GSH-S_ATP"/>
    <property type="match status" value="1"/>
</dbReference>
<gene>
    <name evidence="9" type="ORF">J2Z83_003626</name>
</gene>
<evidence type="ECO:0000256" key="5">
    <source>
        <dbReference type="RuleBase" id="RU004168"/>
    </source>
</evidence>
<dbReference type="PANTHER" id="PTHR21621:SF0">
    <property type="entry name" value="BETA-CITRYLGLUTAMATE SYNTHASE B-RELATED"/>
    <property type="match status" value="1"/>
</dbReference>
<sequence length="586" mass="67333">MAKQNVNWFKHLQYAVPVEGYGNKLSMYFIALEAWRRGITINFFNIDNMDNKVLVRYSLNFKGRESKFEGSKGDKLSNEADKICENKDETKRYLTKAGVSVPEGKRFEVICSITEILSYAKRMGYPVVLKPTNLNAGKGVFSNINSEEELKESLIHVRDDLNYQDVIVEKYIPGVEYRILLINGEVIGAVNRIPANVTGNGKKTIEELITLKNKEKKINPNLSKKTIKIDKEVLNSIQSLGYQLESIPKDGERIFLRSKSNVSTGGDPIDVTDQLTNELRDMASRASQAVPGLDICGLDMIVDKENNSGVIIEINTKPMLGLHLFPMEGEARDVIKPIIDYYFPETINSRKTNLYFDFDSLLAPLNNISTKQLKVLPPPSLEKTYGKKYIVYGEITGVGYKAWVRKKALQYQLHGYTKRIEYGKTMVVVASTDKDKVDNFKDICYQGPADAKVNKVEEYPWEKPVKIGFEIQRESKAELKAALNSEKKSNNKLKKQKQEVEDRIESLNQDISRLKREKETFKRQKVKIKKEKDNVVKEKKKLEEEKKDAVQEIKFFEQKYLTIQKSRSWRITKPLRKITSLINRKR</sequence>
<dbReference type="Pfam" id="PF00708">
    <property type="entry name" value="Acylphosphatase"/>
    <property type="match status" value="1"/>
</dbReference>
<evidence type="ECO:0000313" key="9">
    <source>
        <dbReference type="EMBL" id="MBP1971475.1"/>
    </source>
</evidence>
<name>A0ABS4IKP9_9BACI</name>
<comment type="caution">
    <text evidence="4">Lacks conserved residue(s) required for the propagation of feature annotation.</text>
</comment>
<keyword evidence="3" id="KW-0547">Nucleotide-binding</keyword>
<keyword evidence="10" id="KW-1185">Reference proteome</keyword>
<keyword evidence="6" id="KW-0175">Coiled coil</keyword>
<evidence type="ECO:0000256" key="1">
    <source>
        <dbReference type="ARBA" id="ARBA00015991"/>
    </source>
</evidence>
<dbReference type="PANTHER" id="PTHR21621">
    <property type="entry name" value="RIBOSOMAL PROTEIN S6 MODIFICATION PROTEIN"/>
    <property type="match status" value="1"/>
</dbReference>
<reference evidence="9 10" key="1">
    <citation type="submission" date="2021-03" db="EMBL/GenBank/DDBJ databases">
        <title>Genomic Encyclopedia of Type Strains, Phase IV (KMG-IV): sequencing the most valuable type-strain genomes for metagenomic binning, comparative biology and taxonomic classification.</title>
        <authorList>
            <person name="Goeker M."/>
        </authorList>
    </citation>
    <scope>NUCLEOTIDE SEQUENCE [LARGE SCALE GENOMIC DNA]</scope>
    <source>
        <strain evidence="9 10">DSM 25609</strain>
    </source>
</reference>
<protein>
    <recommendedName>
        <fullName evidence="1">Acylphosphatase</fullName>
    </recommendedName>
    <alternativeName>
        <fullName evidence="2">Acylphosphate phosphohydrolase</fullName>
    </alternativeName>
</protein>
<dbReference type="PROSITE" id="PS51160">
    <property type="entry name" value="ACYLPHOSPHATASE_3"/>
    <property type="match status" value="1"/>
</dbReference>
<accession>A0ABS4IKP9</accession>
<comment type="similarity">
    <text evidence="5">Belongs to the acylphosphatase family.</text>
</comment>
<dbReference type="Gene3D" id="3.30.470.20">
    <property type="entry name" value="ATP-grasp fold, B domain"/>
    <property type="match status" value="2"/>
</dbReference>
<keyword evidence="3" id="KW-0067">ATP-binding</keyword>
<feature type="coiled-coil region" evidence="6">
    <location>
        <begin position="476"/>
        <end position="559"/>
    </location>
</feature>
<evidence type="ECO:0000256" key="2">
    <source>
        <dbReference type="ARBA" id="ARBA00032904"/>
    </source>
</evidence>